<dbReference type="Proteomes" id="UP000315783">
    <property type="component" value="Unassembled WGS sequence"/>
</dbReference>
<dbReference type="SMART" id="SM00382">
    <property type="entry name" value="AAA"/>
    <property type="match status" value="1"/>
</dbReference>
<protein>
    <submittedName>
        <fullName evidence="3">Nacht nucleoside triphosphatase</fullName>
    </submittedName>
</protein>
<dbReference type="STRING" id="43265.A0A545UKN0"/>
<dbReference type="SUPFAM" id="SSF53474">
    <property type="entry name" value="alpha/beta-Hydrolases"/>
    <property type="match status" value="1"/>
</dbReference>
<evidence type="ECO:0000256" key="1">
    <source>
        <dbReference type="SAM" id="Phobius"/>
    </source>
</evidence>
<reference evidence="3 4" key="1">
    <citation type="journal article" date="2019" name="Appl. Microbiol. Biotechnol.">
        <title>Genome sequence of Isaria javanica and comparative genome analysis insights into family S53 peptidase evolution in fungal entomopathogens.</title>
        <authorList>
            <person name="Lin R."/>
            <person name="Zhang X."/>
            <person name="Xin B."/>
            <person name="Zou M."/>
            <person name="Gao Y."/>
            <person name="Qin F."/>
            <person name="Hu Q."/>
            <person name="Xie B."/>
            <person name="Cheng X."/>
        </authorList>
    </citation>
    <scope>NUCLEOTIDE SEQUENCE [LARGE SCALE GENOMIC DNA]</scope>
    <source>
        <strain evidence="3 4">IJ1G</strain>
    </source>
</reference>
<dbReference type="Gene3D" id="3.40.50.300">
    <property type="entry name" value="P-loop containing nucleotide triphosphate hydrolases"/>
    <property type="match status" value="1"/>
</dbReference>
<dbReference type="Gene3D" id="1.25.10.10">
    <property type="entry name" value="Leucine-rich Repeat Variant"/>
    <property type="match status" value="4"/>
</dbReference>
<gene>
    <name evidence="3" type="ORF">IF1G_11322</name>
</gene>
<dbReference type="InterPro" id="IPR016024">
    <property type="entry name" value="ARM-type_fold"/>
</dbReference>
<feature type="transmembrane region" description="Helical" evidence="1">
    <location>
        <begin position="20"/>
        <end position="40"/>
    </location>
</feature>
<dbReference type="EMBL" id="SPUK01000044">
    <property type="protein sequence ID" value="TQV90013.1"/>
    <property type="molecule type" value="Genomic_DNA"/>
</dbReference>
<evidence type="ECO:0000313" key="3">
    <source>
        <dbReference type="EMBL" id="TQV90013.1"/>
    </source>
</evidence>
<dbReference type="Gene3D" id="3.40.50.1820">
    <property type="entry name" value="alpha/beta hydrolase"/>
    <property type="match status" value="1"/>
</dbReference>
<keyword evidence="1" id="KW-1133">Transmembrane helix</keyword>
<proteinExistence type="predicted"/>
<dbReference type="InterPro" id="IPR007111">
    <property type="entry name" value="NACHT_NTPase"/>
</dbReference>
<dbReference type="PROSITE" id="PS50837">
    <property type="entry name" value="NACHT"/>
    <property type="match status" value="1"/>
</dbReference>
<dbReference type="Pfam" id="PF05729">
    <property type="entry name" value="NACHT"/>
    <property type="match status" value="1"/>
</dbReference>
<comment type="caution">
    <text evidence="3">The sequence shown here is derived from an EMBL/GenBank/DDBJ whole genome shotgun (WGS) entry which is preliminary data.</text>
</comment>
<dbReference type="SUPFAM" id="SSF48371">
    <property type="entry name" value="ARM repeat"/>
    <property type="match status" value="1"/>
</dbReference>
<organism evidence="3 4">
    <name type="scientific">Cordyceps javanica</name>
    <dbReference type="NCBI Taxonomy" id="43265"/>
    <lineage>
        <taxon>Eukaryota</taxon>
        <taxon>Fungi</taxon>
        <taxon>Dikarya</taxon>
        <taxon>Ascomycota</taxon>
        <taxon>Pezizomycotina</taxon>
        <taxon>Sordariomycetes</taxon>
        <taxon>Hypocreomycetidae</taxon>
        <taxon>Hypocreales</taxon>
        <taxon>Cordycipitaceae</taxon>
        <taxon>Cordyceps</taxon>
    </lineage>
</organism>
<dbReference type="Pfam" id="PF13646">
    <property type="entry name" value="HEAT_2"/>
    <property type="match status" value="2"/>
</dbReference>
<name>A0A545UKN0_9HYPO</name>
<keyword evidence="1" id="KW-0812">Transmembrane</keyword>
<dbReference type="PANTHER" id="PTHR46844:SF1">
    <property type="entry name" value="SLR5058 PROTEIN"/>
    <property type="match status" value="1"/>
</dbReference>
<keyword evidence="4" id="KW-1185">Reference proteome</keyword>
<keyword evidence="1" id="KW-0472">Membrane</keyword>
<dbReference type="InterPro" id="IPR003593">
    <property type="entry name" value="AAA+_ATPase"/>
</dbReference>
<dbReference type="SUPFAM" id="SSF52540">
    <property type="entry name" value="P-loop containing nucleoside triphosphate hydrolases"/>
    <property type="match status" value="1"/>
</dbReference>
<dbReference type="InterPro" id="IPR011989">
    <property type="entry name" value="ARM-like"/>
</dbReference>
<evidence type="ECO:0000313" key="4">
    <source>
        <dbReference type="Proteomes" id="UP000315783"/>
    </source>
</evidence>
<dbReference type="InterPro" id="IPR029058">
    <property type="entry name" value="AB_hydrolase_fold"/>
</dbReference>
<dbReference type="Pfam" id="PF23238">
    <property type="entry name" value="DUF7068"/>
    <property type="match status" value="1"/>
</dbReference>
<dbReference type="PANTHER" id="PTHR46844">
    <property type="entry name" value="SLR5058 PROTEIN"/>
    <property type="match status" value="1"/>
</dbReference>
<accession>A0A545UKN0</accession>
<sequence>MATNTAEQTTGLTRLSLDLSAGWITLLCFLGGTIFILLWLRPTPRSKRAASTADDGPDPSPPTYRGVHLVEVTRDRNEANTDIDIIAIHGLDTTSRDTWTWKDPRDPKNDRTWVNWLHPGMLPESVEGVRIFTCDWPADLLVPSDSVQKTIEEYALLLLEGIRSALFAGSAGQQDRCIVFIASCLGGLVLMRALVRADDEGNGYYRIRVATRGIVFLATPFRGTSFQDVTAWAEAGLKAKAALQGRAVSRLLDSVKGSTFELEEGIRRLTQLCQHKDKSCEVFAFYELGTTSLPQKAFPWLPGWFHQRKQLVDRSSATLDIIPDPLPLDRPHSLMNKFRDPRCPDYEKVAGKVRGIVEKIRAGTPLEQADRLIRDKHYTADRLKIERLSGEPLSMDQCYINLAIIEQSGRDASHSKKEGRAAPSPFSILIRQKVERPDTTMQVELATIFNKREGKDSQLMYPRRILIRGRAGVGKSTLCKKIIYEFTKGTYRKWNELFDRVLWVPLRNLKLPERRSMAKYTFEDLFSHEFLLPTDGQNPAGALSRVLAAERNNTLFLLDGLDEVSEDLTGDGGMARFFTELLSQPNVIVTSRPSAKPPANLHLELETIGFGPDQVNEYIKKSFINPRTAKADQTKIDKVQSFLQEHWLMQGLVRIPIQLDALCYTWDDLKSNAILNTMTGMYETIEMKLWKKDILRLEKKHDGKELTKDYLTTAGRQKVEGFVKDEMAFIESLAFTGLLNDIIDFSSEHLDGISDHFTPNLLPDKTLPSISFLRPSDVSLEYHSRHYHFIHLTFQEYFAARYFVRQWKDPEGQLLFLTLSSIDTVAKADCPVEFLRKHKYTARYDIFWRFVAGLLDVSRQAPEFINTIEQEPLDILGPTHQRLVMHCLSEITRELPTRGALEKRLAQWLLFEWKFINSTKLASEVEFPELALMSALSNESLHFWKAILQSLESRASIPRSIIEAVAPRLDHEDRDVRVAAVRALGGRAALPVEVLMTVVARLDDEDGMVRQVTVEALGGHAALPDKVLTAVAARLGDEYWYVRSTAVHVLGRGVAVTNEVLTAIAARLDDEDWRVRSAAIYSLSRRAELPDNVLAGIAARLSDGSADVQSAANYSLSRRAVLPDNVLASIAARLGDEDWCIRLAAVEALGGREVLPNEVLMAIAARLDDEDGDVQRAAVEALGSRVALPDRVLTAVAARLDDEDSCVRWAAVGALGTRGALFDRVLTVVAARLHDEDDEVRQAAVKTLGRRVALPDELLTDVAARLGDDNWEVRQATVEALSEREALPDEVLTAVVARLGDEVGSVRKGAVDIFMHRHKTFSRARLKGSIIPTIYKALLERSFSEQLSWYIDQGKSCVKMPDGDTELFIDIQQNES</sequence>
<dbReference type="InterPro" id="IPR027417">
    <property type="entry name" value="P-loop_NTPase"/>
</dbReference>
<evidence type="ECO:0000259" key="2">
    <source>
        <dbReference type="PROSITE" id="PS50837"/>
    </source>
</evidence>
<feature type="domain" description="NACHT" evidence="2">
    <location>
        <begin position="463"/>
        <end position="595"/>
    </location>
</feature>
<dbReference type="InterPro" id="IPR055496">
    <property type="entry name" value="DUF7068"/>
</dbReference>